<dbReference type="Gene3D" id="3.30.460.10">
    <property type="entry name" value="Beta Polymerase, domain 2"/>
    <property type="match status" value="1"/>
</dbReference>
<dbReference type="InterPro" id="IPR005650">
    <property type="entry name" value="BlaI_family"/>
</dbReference>
<keyword evidence="2" id="KW-0238">DNA-binding</keyword>
<comment type="caution">
    <text evidence="5">The sequence shown here is derived from an EMBL/GenBank/DDBJ whole genome shotgun (WGS) entry which is preliminary data.</text>
</comment>
<keyword evidence="1" id="KW-0805">Transcription regulation</keyword>
<sequence>MDWNHPEHVFGTSLEPVVLQVLWRTTSSMTGAQIHRLAGTGSDQGVRRALERLVRFGIVRSRQAGRATLYTLNREHLAFPAVDGAFSALQPGRAFRSLVEAIVTEHFPDDPGAVSVALFGSVARGEARLDSDVDVLVVVPDSYSEPAQRVADDLRALEPRIGQWIQVYLTDPGRLREAVETRDPIVQSFQDDSEHLHGPDVRTYLRGTT</sequence>
<dbReference type="EMBL" id="JACGWV010000001">
    <property type="protein sequence ID" value="MBA8806469.1"/>
    <property type="molecule type" value="Genomic_DNA"/>
</dbReference>
<dbReference type="InterPro" id="IPR043519">
    <property type="entry name" value="NT_sf"/>
</dbReference>
<evidence type="ECO:0000256" key="2">
    <source>
        <dbReference type="ARBA" id="ARBA00023125"/>
    </source>
</evidence>
<dbReference type="SUPFAM" id="SSF81301">
    <property type="entry name" value="Nucleotidyltransferase"/>
    <property type="match status" value="1"/>
</dbReference>
<reference evidence="5 6" key="1">
    <citation type="submission" date="2020-07" db="EMBL/GenBank/DDBJ databases">
        <title>Sequencing the genomes of 1000 actinobacteria strains.</title>
        <authorList>
            <person name="Klenk H.-P."/>
        </authorList>
    </citation>
    <scope>NUCLEOTIDE SEQUENCE [LARGE SCALE GENOMIC DNA]</scope>
    <source>
        <strain evidence="5 6">DSM 44121</strain>
    </source>
</reference>
<evidence type="ECO:0000313" key="6">
    <source>
        <dbReference type="Proteomes" id="UP000540568"/>
    </source>
</evidence>
<feature type="domain" description="Polymerase nucleotidyl transferase" evidence="4">
    <location>
        <begin position="113"/>
        <end position="150"/>
    </location>
</feature>
<keyword evidence="3" id="KW-0804">Transcription</keyword>
<dbReference type="GO" id="GO:0045892">
    <property type="term" value="P:negative regulation of DNA-templated transcription"/>
    <property type="evidence" value="ECO:0007669"/>
    <property type="project" value="InterPro"/>
</dbReference>
<dbReference type="RefSeq" id="WP_182614189.1">
    <property type="nucleotide sequence ID" value="NZ_BAAATF010000002.1"/>
</dbReference>
<name>A0A7W3J5B5_9MICO</name>
<dbReference type="AlphaFoldDB" id="A0A7W3J5B5"/>
<gene>
    <name evidence="5" type="ORF">FHX71_000411</name>
</gene>
<proteinExistence type="predicted"/>
<organism evidence="5 6">
    <name type="scientific">Promicromonospora sukumoe</name>
    <dbReference type="NCBI Taxonomy" id="88382"/>
    <lineage>
        <taxon>Bacteria</taxon>
        <taxon>Bacillati</taxon>
        <taxon>Actinomycetota</taxon>
        <taxon>Actinomycetes</taxon>
        <taxon>Micrococcales</taxon>
        <taxon>Promicromonosporaceae</taxon>
        <taxon>Promicromonospora</taxon>
    </lineage>
</organism>
<accession>A0A7W3J5B5</accession>
<evidence type="ECO:0000313" key="5">
    <source>
        <dbReference type="EMBL" id="MBA8806469.1"/>
    </source>
</evidence>
<dbReference type="GO" id="GO:0016779">
    <property type="term" value="F:nucleotidyltransferase activity"/>
    <property type="evidence" value="ECO:0007669"/>
    <property type="project" value="InterPro"/>
</dbReference>
<evidence type="ECO:0000259" key="4">
    <source>
        <dbReference type="Pfam" id="PF01909"/>
    </source>
</evidence>
<dbReference type="InterPro" id="IPR002934">
    <property type="entry name" value="Polymerase_NTP_transf_dom"/>
</dbReference>
<dbReference type="SUPFAM" id="SSF46785">
    <property type="entry name" value="Winged helix' DNA-binding domain"/>
    <property type="match status" value="1"/>
</dbReference>
<keyword evidence="6" id="KW-1185">Reference proteome</keyword>
<dbReference type="GO" id="GO:0003677">
    <property type="term" value="F:DNA binding"/>
    <property type="evidence" value="ECO:0007669"/>
    <property type="project" value="UniProtKB-KW"/>
</dbReference>
<dbReference type="InterPro" id="IPR036390">
    <property type="entry name" value="WH_DNA-bd_sf"/>
</dbReference>
<dbReference type="Proteomes" id="UP000540568">
    <property type="component" value="Unassembled WGS sequence"/>
</dbReference>
<keyword evidence="5" id="KW-0808">Transferase</keyword>
<evidence type="ECO:0000256" key="3">
    <source>
        <dbReference type="ARBA" id="ARBA00023163"/>
    </source>
</evidence>
<evidence type="ECO:0000256" key="1">
    <source>
        <dbReference type="ARBA" id="ARBA00023015"/>
    </source>
</evidence>
<dbReference type="Pfam" id="PF03965">
    <property type="entry name" value="Penicillinase_R"/>
    <property type="match status" value="1"/>
</dbReference>
<dbReference type="Pfam" id="PF01909">
    <property type="entry name" value="NTP_transf_2"/>
    <property type="match status" value="1"/>
</dbReference>
<protein>
    <submittedName>
        <fullName evidence="5">Putative nucleotidyltransferase</fullName>
    </submittedName>
</protein>